<keyword evidence="6" id="KW-0736">Signalosome</keyword>
<dbReference type="InParanoid" id="W3XL76"/>
<protein>
    <recommendedName>
        <fullName evidence="4">COP9 signalosome complex subunit 4</fullName>
    </recommendedName>
</protein>
<sequence length="417" mass="45904">MASKPVADAIATAQSSPDQAAAFESLIKSVKSISSPSSISVDLRAIVDALFGGSISIVALRQLVSDFTTVLKDFNNANLSIEIGKYMLELLANQQSTFHDQAADIRFLIADGHEHNEDNLEAAKILAEIPLDSAQRKVTNEDRAKIWIRIVRNYLEVDDTTTAETYLNKLKNIIYTVSDPALNLHFKLSQARIQDAKRSFLSASQAYHEISFSTAVSEDERLLTLSMAIKCAILAPAGPMRSRALGRLFKDERAANLEEFGILEKMFFDRLLSRDEVDKFAQSLSPHQLATTSDGSTVLAKAVVEHNLLGISRLYSNIGFEALGVLLGLDPEKAEDTTAKMIEQGRLVARIDQIDEIIWFEGGEASGEKGSGRAEVTVGKEMRRWDSNVQGLAEEVENITNTLQTQFPEFVLANLVV</sequence>
<dbReference type="Pfam" id="PF22241">
    <property type="entry name" value="PSMD12-CSN4_N"/>
    <property type="match status" value="1"/>
</dbReference>
<evidence type="ECO:0000313" key="10">
    <source>
        <dbReference type="Proteomes" id="UP000030651"/>
    </source>
</evidence>
<dbReference type="HOGENOM" id="CLU_028132_1_1_1"/>
<dbReference type="PANTHER" id="PTHR10855:SF2">
    <property type="entry name" value="COP9 SIGNALOSOME COMPLEX SUBUNIT 4"/>
    <property type="match status" value="1"/>
</dbReference>
<dbReference type="SUPFAM" id="SSF46785">
    <property type="entry name" value="Winged helix' DNA-binding domain"/>
    <property type="match status" value="1"/>
</dbReference>
<dbReference type="eggNOG" id="KOG1497">
    <property type="taxonomic scope" value="Eukaryota"/>
</dbReference>
<keyword evidence="7" id="KW-0539">Nucleus</keyword>
<dbReference type="STRING" id="1229662.W3XL76"/>
<evidence type="ECO:0000256" key="3">
    <source>
        <dbReference type="ARBA" id="ARBA00010417"/>
    </source>
</evidence>
<dbReference type="OMA" id="KNIMHTV"/>
<dbReference type="GO" id="GO:0008180">
    <property type="term" value="C:COP9 signalosome"/>
    <property type="evidence" value="ECO:0007669"/>
    <property type="project" value="UniProtKB-KW"/>
</dbReference>
<comment type="similarity">
    <text evidence="3">Belongs to the CSN4 family.</text>
</comment>
<dbReference type="Gene3D" id="1.10.10.10">
    <property type="entry name" value="Winged helix-like DNA-binding domain superfamily/Winged helix DNA-binding domain"/>
    <property type="match status" value="1"/>
</dbReference>
<dbReference type="AlphaFoldDB" id="W3XL76"/>
<keyword evidence="5" id="KW-0963">Cytoplasm</keyword>
<name>W3XL76_PESFW</name>
<dbReference type="PROSITE" id="PS50250">
    <property type="entry name" value="PCI"/>
    <property type="match status" value="1"/>
</dbReference>
<dbReference type="PANTHER" id="PTHR10855">
    <property type="entry name" value="26S PROTEASOME NON-ATPASE REGULATORY SUBUNIT 12/COP9 SIGNALOSOME COMPLEX SUBUNIT 4"/>
    <property type="match status" value="1"/>
</dbReference>
<dbReference type="OrthoDB" id="295656at2759"/>
<dbReference type="InterPro" id="IPR036390">
    <property type="entry name" value="WH_DNA-bd_sf"/>
</dbReference>
<gene>
    <name evidence="9" type="ORF">PFICI_00548</name>
</gene>
<proteinExistence type="inferred from homology"/>
<dbReference type="RefSeq" id="XP_007827320.1">
    <property type="nucleotide sequence ID" value="XM_007829129.1"/>
</dbReference>
<dbReference type="InterPro" id="IPR036388">
    <property type="entry name" value="WH-like_DNA-bd_sf"/>
</dbReference>
<evidence type="ECO:0000256" key="7">
    <source>
        <dbReference type="ARBA" id="ARBA00023242"/>
    </source>
</evidence>
<organism evidence="9 10">
    <name type="scientific">Pestalotiopsis fici (strain W106-1 / CGMCC3.15140)</name>
    <dbReference type="NCBI Taxonomy" id="1229662"/>
    <lineage>
        <taxon>Eukaryota</taxon>
        <taxon>Fungi</taxon>
        <taxon>Dikarya</taxon>
        <taxon>Ascomycota</taxon>
        <taxon>Pezizomycotina</taxon>
        <taxon>Sordariomycetes</taxon>
        <taxon>Xylariomycetidae</taxon>
        <taxon>Amphisphaeriales</taxon>
        <taxon>Sporocadaceae</taxon>
        <taxon>Pestalotiopsis</taxon>
    </lineage>
</organism>
<keyword evidence="10" id="KW-1185">Reference proteome</keyword>
<dbReference type="InterPro" id="IPR000717">
    <property type="entry name" value="PCI_dom"/>
</dbReference>
<evidence type="ECO:0000256" key="6">
    <source>
        <dbReference type="ARBA" id="ARBA00022790"/>
    </source>
</evidence>
<evidence type="ECO:0000313" key="9">
    <source>
        <dbReference type="EMBL" id="ETS86720.1"/>
    </source>
</evidence>
<dbReference type="GeneID" id="19265561"/>
<evidence type="ECO:0000256" key="1">
    <source>
        <dbReference type="ARBA" id="ARBA00004123"/>
    </source>
</evidence>
<dbReference type="InterPro" id="IPR054559">
    <property type="entry name" value="PSMD12-CSN4-like_N"/>
</dbReference>
<accession>W3XL76</accession>
<comment type="subcellular location">
    <subcellularLocation>
        <location evidence="2">Cytoplasm</location>
    </subcellularLocation>
    <subcellularLocation>
        <location evidence="1">Nucleus</location>
    </subcellularLocation>
</comment>
<dbReference type="InterPro" id="IPR040134">
    <property type="entry name" value="PSMD12/CSN4"/>
</dbReference>
<evidence type="ECO:0000256" key="5">
    <source>
        <dbReference type="ARBA" id="ARBA00022490"/>
    </source>
</evidence>
<dbReference type="Pfam" id="PF01399">
    <property type="entry name" value="PCI"/>
    <property type="match status" value="1"/>
</dbReference>
<dbReference type="SMART" id="SM00088">
    <property type="entry name" value="PINT"/>
    <property type="match status" value="1"/>
</dbReference>
<reference evidence="10" key="1">
    <citation type="journal article" date="2015" name="BMC Genomics">
        <title>Genomic and transcriptomic analysis of the endophytic fungus Pestalotiopsis fici reveals its lifestyle and high potential for synthesis of natural products.</title>
        <authorList>
            <person name="Wang X."/>
            <person name="Zhang X."/>
            <person name="Liu L."/>
            <person name="Xiang M."/>
            <person name="Wang W."/>
            <person name="Sun X."/>
            <person name="Che Y."/>
            <person name="Guo L."/>
            <person name="Liu G."/>
            <person name="Guo L."/>
            <person name="Wang C."/>
            <person name="Yin W.B."/>
            <person name="Stadler M."/>
            <person name="Zhang X."/>
            <person name="Liu X."/>
        </authorList>
    </citation>
    <scope>NUCLEOTIDE SEQUENCE [LARGE SCALE GENOMIC DNA]</scope>
    <source>
        <strain evidence="10">W106-1 / CGMCC3.15140</strain>
    </source>
</reference>
<dbReference type="GO" id="GO:0005829">
    <property type="term" value="C:cytosol"/>
    <property type="evidence" value="ECO:0007669"/>
    <property type="project" value="TreeGrafter"/>
</dbReference>
<evidence type="ECO:0000259" key="8">
    <source>
        <dbReference type="PROSITE" id="PS50250"/>
    </source>
</evidence>
<evidence type="ECO:0000256" key="4">
    <source>
        <dbReference type="ARBA" id="ARBA00014881"/>
    </source>
</evidence>
<dbReference type="EMBL" id="KI912109">
    <property type="protein sequence ID" value="ETS86720.1"/>
    <property type="molecule type" value="Genomic_DNA"/>
</dbReference>
<dbReference type="KEGG" id="pfy:PFICI_00548"/>
<evidence type="ECO:0000256" key="2">
    <source>
        <dbReference type="ARBA" id="ARBA00004496"/>
    </source>
</evidence>
<feature type="domain" description="PCI" evidence="8">
    <location>
        <begin position="195"/>
        <end position="365"/>
    </location>
</feature>
<dbReference type="Proteomes" id="UP000030651">
    <property type="component" value="Unassembled WGS sequence"/>
</dbReference>